<feature type="signal peptide" evidence="2">
    <location>
        <begin position="1"/>
        <end position="28"/>
    </location>
</feature>
<accession>A0A6I2UJB0</accession>
<sequence length="289" mass="32426">MAKLSLKKKSCIAVAAALVIVGGSAVYARTVPGWDEPWDPPNYYSPTSISWADTNNPSFFYRDLGWQGGSVLDPKRLAQWVTTVSQCVSWLSNAENILELKIINSLPISADIFNKDQQMLKKTQTITAEAYKRSQGQGIFGSEDFRKSNRWNEDEYEYSADKQAQAVENATAKIAETSAAAIADTEEINRQLDALLQQAAKAKGERELAQINMQIQALKDAVWARRNALMVNLANMRSVTETVKNNELLNTARQIREAKLNIQDPYNRSEHQEKLVPKPEPIGFVKFED</sequence>
<dbReference type="RefSeq" id="WP_154407442.1">
    <property type="nucleotide sequence ID" value="NZ_VUNR01000019.1"/>
</dbReference>
<evidence type="ECO:0000313" key="4">
    <source>
        <dbReference type="Proteomes" id="UP000433181"/>
    </source>
</evidence>
<dbReference type="GeneID" id="96779208"/>
<name>A0A6I2UJB0_9FIRM</name>
<comment type="caution">
    <text evidence="3">The sequence shown here is derived from an EMBL/GenBank/DDBJ whole genome shotgun (WGS) entry which is preliminary data.</text>
</comment>
<feature type="chain" id="PRO_5026240020" evidence="2">
    <location>
        <begin position="29"/>
        <end position="289"/>
    </location>
</feature>
<keyword evidence="2" id="KW-0732">Signal</keyword>
<keyword evidence="4" id="KW-1185">Reference proteome</keyword>
<dbReference type="Proteomes" id="UP000433181">
    <property type="component" value="Unassembled WGS sequence"/>
</dbReference>
<gene>
    <name evidence="3" type="ORF">FYJ84_09765</name>
</gene>
<dbReference type="AlphaFoldDB" id="A0A6I2UJB0"/>
<keyword evidence="1" id="KW-0175">Coiled coil</keyword>
<feature type="coiled-coil region" evidence="1">
    <location>
        <begin position="182"/>
        <end position="221"/>
    </location>
</feature>
<reference evidence="3 4" key="1">
    <citation type="submission" date="2019-08" db="EMBL/GenBank/DDBJ databases">
        <title>In-depth cultivation of the pig gut microbiome towards novel bacterial diversity and tailored functional studies.</title>
        <authorList>
            <person name="Wylensek D."/>
            <person name="Hitch T.C.A."/>
            <person name="Clavel T."/>
        </authorList>
    </citation>
    <scope>NUCLEOTIDE SEQUENCE [LARGE SCALE GENOMIC DNA]</scope>
    <source>
        <strain evidence="3 4">WCA-693-APC-5D-A</strain>
    </source>
</reference>
<dbReference type="EMBL" id="VUNR01000019">
    <property type="protein sequence ID" value="MSU09271.1"/>
    <property type="molecule type" value="Genomic_DNA"/>
</dbReference>
<proteinExistence type="predicted"/>
<organism evidence="3 4">
    <name type="scientific">Anaerovibrio slackiae</name>
    <dbReference type="NCBI Taxonomy" id="2652309"/>
    <lineage>
        <taxon>Bacteria</taxon>
        <taxon>Bacillati</taxon>
        <taxon>Bacillota</taxon>
        <taxon>Negativicutes</taxon>
        <taxon>Selenomonadales</taxon>
        <taxon>Selenomonadaceae</taxon>
        <taxon>Anaerovibrio</taxon>
    </lineage>
</organism>
<protein>
    <submittedName>
        <fullName evidence="3">Uncharacterized protein</fullName>
    </submittedName>
</protein>
<evidence type="ECO:0000313" key="3">
    <source>
        <dbReference type="EMBL" id="MSU09271.1"/>
    </source>
</evidence>
<evidence type="ECO:0000256" key="1">
    <source>
        <dbReference type="SAM" id="Coils"/>
    </source>
</evidence>
<evidence type="ECO:0000256" key="2">
    <source>
        <dbReference type="SAM" id="SignalP"/>
    </source>
</evidence>